<feature type="DNA-binding region" description="H-T-H motif" evidence="4">
    <location>
        <begin position="25"/>
        <end position="44"/>
    </location>
</feature>
<keyword evidence="2 4" id="KW-0238">DNA-binding</keyword>
<dbReference type="InterPro" id="IPR001647">
    <property type="entry name" value="HTH_TetR"/>
</dbReference>
<evidence type="ECO:0000259" key="5">
    <source>
        <dbReference type="PROSITE" id="PS50977"/>
    </source>
</evidence>
<dbReference type="Pfam" id="PF17940">
    <property type="entry name" value="TetR_C_31"/>
    <property type="match status" value="1"/>
</dbReference>
<dbReference type="SUPFAM" id="SSF46689">
    <property type="entry name" value="Homeodomain-like"/>
    <property type="match status" value="1"/>
</dbReference>
<accession>A0A317N611</accession>
<dbReference type="GO" id="GO:0000976">
    <property type="term" value="F:transcription cis-regulatory region binding"/>
    <property type="evidence" value="ECO:0007669"/>
    <property type="project" value="TreeGrafter"/>
</dbReference>
<proteinExistence type="predicted"/>
<evidence type="ECO:0000313" key="6">
    <source>
        <dbReference type="EMBL" id="PWV70751.1"/>
    </source>
</evidence>
<protein>
    <submittedName>
        <fullName evidence="6">TetR family transcriptional regulator</fullName>
    </submittedName>
</protein>
<keyword evidence="7" id="KW-1185">Reference proteome</keyword>
<dbReference type="InterPro" id="IPR050109">
    <property type="entry name" value="HTH-type_TetR-like_transc_reg"/>
</dbReference>
<organism evidence="6 7">
    <name type="scientific">Nocardia neocaledoniensis</name>
    <dbReference type="NCBI Taxonomy" id="236511"/>
    <lineage>
        <taxon>Bacteria</taxon>
        <taxon>Bacillati</taxon>
        <taxon>Actinomycetota</taxon>
        <taxon>Actinomycetes</taxon>
        <taxon>Mycobacteriales</taxon>
        <taxon>Nocardiaceae</taxon>
        <taxon>Nocardia</taxon>
    </lineage>
</organism>
<feature type="domain" description="HTH tetR-type" evidence="5">
    <location>
        <begin position="2"/>
        <end position="62"/>
    </location>
</feature>
<dbReference type="InterPro" id="IPR009057">
    <property type="entry name" value="Homeodomain-like_sf"/>
</dbReference>
<dbReference type="PANTHER" id="PTHR30055">
    <property type="entry name" value="HTH-TYPE TRANSCRIPTIONAL REGULATOR RUTR"/>
    <property type="match status" value="1"/>
</dbReference>
<name>A0A317N611_9NOCA</name>
<dbReference type="AlphaFoldDB" id="A0A317N611"/>
<comment type="caution">
    <text evidence="6">The sequence shown here is derived from an EMBL/GenBank/DDBJ whole genome shotgun (WGS) entry which is preliminary data.</text>
</comment>
<evidence type="ECO:0000256" key="1">
    <source>
        <dbReference type="ARBA" id="ARBA00023015"/>
    </source>
</evidence>
<dbReference type="InterPro" id="IPR041583">
    <property type="entry name" value="TetR_C_31"/>
</dbReference>
<dbReference type="EMBL" id="QGTL01000012">
    <property type="protein sequence ID" value="PWV70751.1"/>
    <property type="molecule type" value="Genomic_DNA"/>
</dbReference>
<evidence type="ECO:0000256" key="4">
    <source>
        <dbReference type="PROSITE-ProRule" id="PRU00335"/>
    </source>
</evidence>
<dbReference type="Proteomes" id="UP000246410">
    <property type="component" value="Unassembled WGS sequence"/>
</dbReference>
<dbReference type="RefSeq" id="WP_110040480.1">
    <property type="nucleotide sequence ID" value="NZ_QGTL01000012.1"/>
</dbReference>
<keyword evidence="3" id="KW-0804">Transcription</keyword>
<sequence>MASKREQILDAAIELLGSRGARALTHRAVDETAAVPVGSTSNYFRTRQALLIGIAERLEDRDRGEWETTGGALGPPTLDHLVDGMVAFAEQATGPGRARTLARLALFGEAQTMPALLDALHRAHRRLRAQAVELAARVGFGAADTGILVDYLDGVIVHGLSGAETGTDPRAALRRLVDALSADLS</sequence>
<evidence type="ECO:0000256" key="3">
    <source>
        <dbReference type="ARBA" id="ARBA00023163"/>
    </source>
</evidence>
<dbReference type="PANTHER" id="PTHR30055:SF234">
    <property type="entry name" value="HTH-TYPE TRANSCRIPTIONAL REGULATOR BETI"/>
    <property type="match status" value="1"/>
</dbReference>
<evidence type="ECO:0000256" key="2">
    <source>
        <dbReference type="ARBA" id="ARBA00023125"/>
    </source>
</evidence>
<evidence type="ECO:0000313" key="7">
    <source>
        <dbReference type="Proteomes" id="UP000246410"/>
    </source>
</evidence>
<gene>
    <name evidence="6" type="ORF">DFR69_112171</name>
</gene>
<dbReference type="GO" id="GO:0003700">
    <property type="term" value="F:DNA-binding transcription factor activity"/>
    <property type="evidence" value="ECO:0007669"/>
    <property type="project" value="TreeGrafter"/>
</dbReference>
<dbReference type="Gene3D" id="1.10.357.10">
    <property type="entry name" value="Tetracycline Repressor, domain 2"/>
    <property type="match status" value="1"/>
</dbReference>
<dbReference type="PROSITE" id="PS50977">
    <property type="entry name" value="HTH_TETR_2"/>
    <property type="match status" value="1"/>
</dbReference>
<reference evidence="6 7" key="1">
    <citation type="submission" date="2018-05" db="EMBL/GenBank/DDBJ databases">
        <title>Genomic Encyclopedia of Type Strains, Phase IV (KMG-IV): sequencing the most valuable type-strain genomes for metagenomic binning, comparative biology and taxonomic classification.</title>
        <authorList>
            <person name="Goeker M."/>
        </authorList>
    </citation>
    <scope>NUCLEOTIDE SEQUENCE [LARGE SCALE GENOMIC DNA]</scope>
    <source>
        <strain evidence="6 7">DSM 44717</strain>
    </source>
</reference>
<keyword evidence="1" id="KW-0805">Transcription regulation</keyword>
<dbReference type="Pfam" id="PF00440">
    <property type="entry name" value="TetR_N"/>
    <property type="match status" value="1"/>
</dbReference>